<evidence type="ECO:0000259" key="8">
    <source>
        <dbReference type="Pfam" id="PF13515"/>
    </source>
</evidence>
<feature type="transmembrane region" description="Helical" evidence="6">
    <location>
        <begin position="142"/>
        <end position="160"/>
    </location>
</feature>
<feature type="domain" description="Putative ER transporter 6TM N-terminal" evidence="7">
    <location>
        <begin position="82"/>
        <end position="465"/>
    </location>
</feature>
<feature type="compositionally biased region" description="Basic and acidic residues" evidence="5">
    <location>
        <begin position="471"/>
        <end position="489"/>
    </location>
</feature>
<feature type="transmembrane region" description="Helical" evidence="6">
    <location>
        <begin position="112"/>
        <end position="130"/>
    </location>
</feature>
<dbReference type="EMBL" id="QGMF01000069">
    <property type="protein sequence ID" value="TVY20134.1"/>
    <property type="molecule type" value="Genomic_DNA"/>
</dbReference>
<name>A0A8T9BJ76_9HELO</name>
<dbReference type="Pfam" id="PF10337">
    <property type="entry name" value="ArAE_2_N"/>
    <property type="match status" value="1"/>
</dbReference>
<feature type="transmembrane region" description="Helical" evidence="6">
    <location>
        <begin position="211"/>
        <end position="234"/>
    </location>
</feature>
<feature type="transmembrane region" description="Helical" evidence="6">
    <location>
        <begin position="811"/>
        <end position="831"/>
    </location>
</feature>
<feature type="compositionally biased region" description="Gly residues" evidence="5">
    <location>
        <begin position="1083"/>
        <end position="1102"/>
    </location>
</feature>
<dbReference type="AlphaFoldDB" id="A0A8T9BJ76"/>
<feature type="compositionally biased region" description="Basic and acidic residues" evidence="5">
    <location>
        <begin position="49"/>
        <end position="64"/>
    </location>
</feature>
<keyword evidence="10" id="KW-1185">Reference proteome</keyword>
<feature type="transmembrane region" description="Helical" evidence="6">
    <location>
        <begin position="718"/>
        <end position="737"/>
    </location>
</feature>
<dbReference type="PANTHER" id="PTHR37994">
    <property type="entry name" value="ARAE_2_N DOMAIN-CONTAINING PROTEIN-RELATED"/>
    <property type="match status" value="1"/>
</dbReference>
<dbReference type="PANTHER" id="PTHR37994:SF4">
    <property type="entry name" value="ER TRANSPORTER 6TM N-TERMINAL DOMAIN-CONTAINING PROTEIN-RELATED"/>
    <property type="match status" value="1"/>
</dbReference>
<dbReference type="Proteomes" id="UP000469559">
    <property type="component" value="Unassembled WGS sequence"/>
</dbReference>
<evidence type="ECO:0000256" key="4">
    <source>
        <dbReference type="ARBA" id="ARBA00023136"/>
    </source>
</evidence>
<comment type="caution">
    <text evidence="9">The sequence shown here is derived from an EMBL/GenBank/DDBJ whole genome shotgun (WGS) entry which is preliminary data.</text>
</comment>
<protein>
    <recommendedName>
        <fullName evidence="11">ER transporter 6TM N-terminal domain-containing protein</fullName>
    </recommendedName>
</protein>
<dbReference type="InterPro" id="IPR049453">
    <property type="entry name" value="Memb_transporter_dom"/>
</dbReference>
<feature type="transmembrane region" description="Helical" evidence="6">
    <location>
        <begin position="743"/>
        <end position="761"/>
    </location>
</feature>
<accession>A0A8T9BJ76</accession>
<evidence type="ECO:0000256" key="1">
    <source>
        <dbReference type="ARBA" id="ARBA00004141"/>
    </source>
</evidence>
<feature type="transmembrane region" description="Helical" evidence="6">
    <location>
        <begin position="240"/>
        <end position="259"/>
    </location>
</feature>
<reference evidence="9 10" key="1">
    <citation type="submission" date="2018-05" db="EMBL/GenBank/DDBJ databases">
        <title>Whole genome sequencing for identification of molecular markers to develop diagnostic detection tools for the regulated plant pathogen Lachnellula willkommii.</title>
        <authorList>
            <person name="Giroux E."/>
            <person name="Bilodeau G."/>
        </authorList>
    </citation>
    <scope>NUCLEOTIDE SEQUENCE [LARGE SCALE GENOMIC DNA]</scope>
    <source>
        <strain evidence="9 10">CBS 203.66</strain>
    </source>
</reference>
<feature type="transmembrane region" description="Helical" evidence="6">
    <location>
        <begin position="180"/>
        <end position="199"/>
    </location>
</feature>
<dbReference type="OrthoDB" id="2274698at2759"/>
<evidence type="ECO:0000256" key="6">
    <source>
        <dbReference type="SAM" id="Phobius"/>
    </source>
</evidence>
<feature type="region of interest" description="Disordered" evidence="5">
    <location>
        <begin position="306"/>
        <end position="330"/>
    </location>
</feature>
<organism evidence="9 10">
    <name type="scientific">Lachnellula arida</name>
    <dbReference type="NCBI Taxonomy" id="1316785"/>
    <lineage>
        <taxon>Eukaryota</taxon>
        <taxon>Fungi</taxon>
        <taxon>Dikarya</taxon>
        <taxon>Ascomycota</taxon>
        <taxon>Pezizomycotina</taxon>
        <taxon>Leotiomycetes</taxon>
        <taxon>Helotiales</taxon>
        <taxon>Lachnaceae</taxon>
        <taxon>Lachnellula</taxon>
    </lineage>
</organism>
<dbReference type="Pfam" id="PF13515">
    <property type="entry name" value="FUSC_2"/>
    <property type="match status" value="1"/>
</dbReference>
<keyword evidence="4 6" id="KW-0472">Membrane</keyword>
<feature type="transmembrane region" description="Helical" evidence="6">
    <location>
        <begin position="666"/>
        <end position="683"/>
    </location>
</feature>
<comment type="subcellular location">
    <subcellularLocation>
        <location evidence="1">Membrane</location>
        <topology evidence="1">Multi-pass membrane protein</topology>
    </subcellularLocation>
</comment>
<evidence type="ECO:0000313" key="10">
    <source>
        <dbReference type="Proteomes" id="UP000469559"/>
    </source>
</evidence>
<feature type="transmembrane region" description="Helical" evidence="6">
    <location>
        <begin position="766"/>
        <end position="783"/>
    </location>
</feature>
<evidence type="ECO:0000313" key="9">
    <source>
        <dbReference type="EMBL" id="TVY20134.1"/>
    </source>
</evidence>
<keyword evidence="3 6" id="KW-1133">Transmembrane helix</keyword>
<feature type="region of interest" description="Disordered" evidence="5">
    <location>
        <begin position="1"/>
        <end position="64"/>
    </location>
</feature>
<evidence type="ECO:0000256" key="5">
    <source>
        <dbReference type="SAM" id="MobiDB-lite"/>
    </source>
</evidence>
<evidence type="ECO:0000256" key="2">
    <source>
        <dbReference type="ARBA" id="ARBA00022692"/>
    </source>
</evidence>
<keyword evidence="2 6" id="KW-0812">Transmembrane</keyword>
<proteinExistence type="predicted"/>
<dbReference type="InterPro" id="IPR018823">
    <property type="entry name" value="ArAE_2_N"/>
</dbReference>
<feature type="compositionally biased region" description="Polar residues" evidence="5">
    <location>
        <begin position="34"/>
        <end position="43"/>
    </location>
</feature>
<feature type="region of interest" description="Disordered" evidence="5">
    <location>
        <begin position="1076"/>
        <end position="1102"/>
    </location>
</feature>
<gene>
    <name evidence="9" type="ORF">LARI1_G001871</name>
</gene>
<feature type="region of interest" description="Disordered" evidence="5">
    <location>
        <begin position="466"/>
        <end position="489"/>
    </location>
</feature>
<evidence type="ECO:0008006" key="11">
    <source>
        <dbReference type="Google" id="ProtNLM"/>
    </source>
</evidence>
<feature type="transmembrane region" description="Helical" evidence="6">
    <location>
        <begin position="695"/>
        <end position="711"/>
    </location>
</feature>
<evidence type="ECO:0000256" key="3">
    <source>
        <dbReference type="ARBA" id="ARBA00022989"/>
    </source>
</evidence>
<evidence type="ECO:0000259" key="7">
    <source>
        <dbReference type="Pfam" id="PF10337"/>
    </source>
</evidence>
<dbReference type="GO" id="GO:0016020">
    <property type="term" value="C:membrane"/>
    <property type="evidence" value="ECO:0007669"/>
    <property type="project" value="UniProtKB-SubCell"/>
</dbReference>
<feature type="domain" description="Integral membrane bound transporter" evidence="8">
    <location>
        <begin position="690"/>
        <end position="826"/>
    </location>
</feature>
<sequence length="1102" mass="121816">MAEENGTRTVPGANPGQEVDADNGKDVAGEESLPQRSWSSNDGSRTRTAKGEQAVKEEKAVKEETAKPKDSVVKKLVAKIGLDVGTVMMMFKGSVAPAIGIAFYQANSVDKIYTTLGYLVPIITVLSMPIMPRAKYIQTITLNIIGICIGSAIALLGIWSGVQARKHTAPVGSTATYNSSQAVVCAIWLFANIYSVNALRAKMPALNLPVIMYSIFTNVAFTYGPLFPTIGAGISLVKQLLKGFLTAYAIATAVHLFIIPVSSRTVVFKEFTGYLGAVRGVMKSQMAYLQSLESSDMFADAATEDVTGEGDGKKHKKIDKKERAHPAQTPSAKALKGAVSGLLALHGKLYGDIPFAKREMAWGKLCAKDIDEIFALFRNILIPLIGLSTSTDIFERIAERRGWIKSTSTRHDKTEAWEDYDESAKNEEKRVWNEMMKTLHEPFAVVIGAMDEAMEHVGLVLEFSKPPKKKKGDDVEAKGTDPNRPGDPEFSKFLDKKLKDFYGKRGQTLKAWARNKGLSEDVFDQLNEKSKLDKYTPDDAQHARDQQQLYLILYLEFLLYSAGRAISKLVEFADKKVSEGIMKKNRLILPGQRRIKKWILSIGKEDISVDTESPDSMENGSRNIFMGAGFNPVKDPEHMPPATVWQHFGNGIRKIPHFLGSTESAFGFRVACATMTVGIIAYLKDTQTFFMEQRLVWAMIIIAIGMTMTSGQSIFGFFCRVGGTFAAMVLSIIIWYIPDDKTPGVIVLLWFFIFLEMYFFLKYPRFIAVWLVSIVTEVLIIGYELQVRKLGLAAATASGQPYYPIYELAPYRLACVAGGSFVAFIWTIFPYPLSDRSWLRKDLGSTLYLLANYYSVVHSTIGARLHGTEGDMEVKDSPGRKLEKVRYKIFQKLLVLLPSLQQHADWQKWELTIGGKFPRETYENIALRANNILNYLTLISYATRSWSDASSSTAYPNMNAATRRAWLSDLSLLIDTVNPTSHSITSTLALLSAAVSQGSALPPYIILPEPYNLSKRLEALDSGILDARHVEEPGYSAYAVMQVASGLVTDDLARLVDHVRDLVGETDFSFRVNMSESSLDSTGGEGSSGTGDGNGNGKGKRE</sequence>